<dbReference type="Proteomes" id="UP001341840">
    <property type="component" value="Unassembled WGS sequence"/>
</dbReference>
<reference evidence="2 3" key="1">
    <citation type="journal article" date="2023" name="Plants (Basel)">
        <title>Bridging the Gap: Combining Genomics and Transcriptomics Approaches to Understand Stylosanthes scabra, an Orphan Legume from the Brazilian Caatinga.</title>
        <authorList>
            <person name="Ferreira-Neto J.R.C."/>
            <person name="da Silva M.D."/>
            <person name="Binneck E."/>
            <person name="de Melo N.F."/>
            <person name="da Silva R.H."/>
            <person name="de Melo A.L.T.M."/>
            <person name="Pandolfi V."/>
            <person name="Bustamante F.O."/>
            <person name="Brasileiro-Vidal A.C."/>
            <person name="Benko-Iseppon A.M."/>
        </authorList>
    </citation>
    <scope>NUCLEOTIDE SEQUENCE [LARGE SCALE GENOMIC DNA]</scope>
    <source>
        <tissue evidence="2">Leaves</tissue>
    </source>
</reference>
<gene>
    <name evidence="2" type="ORF">PIB30_084623</name>
</gene>
<keyword evidence="1" id="KW-1133">Transmembrane helix</keyword>
<evidence type="ECO:0000256" key="1">
    <source>
        <dbReference type="SAM" id="Phobius"/>
    </source>
</evidence>
<feature type="transmembrane region" description="Helical" evidence="1">
    <location>
        <begin position="28"/>
        <end position="50"/>
    </location>
</feature>
<keyword evidence="1" id="KW-0812">Transmembrane</keyword>
<keyword evidence="3" id="KW-1185">Reference proteome</keyword>
<accession>A0ABU6WR01</accession>
<organism evidence="2 3">
    <name type="scientific">Stylosanthes scabra</name>
    <dbReference type="NCBI Taxonomy" id="79078"/>
    <lineage>
        <taxon>Eukaryota</taxon>
        <taxon>Viridiplantae</taxon>
        <taxon>Streptophyta</taxon>
        <taxon>Embryophyta</taxon>
        <taxon>Tracheophyta</taxon>
        <taxon>Spermatophyta</taxon>
        <taxon>Magnoliopsida</taxon>
        <taxon>eudicotyledons</taxon>
        <taxon>Gunneridae</taxon>
        <taxon>Pentapetalae</taxon>
        <taxon>rosids</taxon>
        <taxon>fabids</taxon>
        <taxon>Fabales</taxon>
        <taxon>Fabaceae</taxon>
        <taxon>Papilionoideae</taxon>
        <taxon>50 kb inversion clade</taxon>
        <taxon>dalbergioids sensu lato</taxon>
        <taxon>Dalbergieae</taxon>
        <taxon>Pterocarpus clade</taxon>
        <taxon>Stylosanthes</taxon>
    </lineage>
</organism>
<name>A0ABU6WR01_9FABA</name>
<evidence type="ECO:0000313" key="2">
    <source>
        <dbReference type="EMBL" id="MED6188295.1"/>
    </source>
</evidence>
<protein>
    <submittedName>
        <fullName evidence="2">Uncharacterized protein</fullName>
    </submittedName>
</protein>
<proteinExistence type="predicted"/>
<dbReference type="EMBL" id="JASCZI010182621">
    <property type="protein sequence ID" value="MED6188295.1"/>
    <property type="molecule type" value="Genomic_DNA"/>
</dbReference>
<evidence type="ECO:0000313" key="3">
    <source>
        <dbReference type="Proteomes" id="UP001341840"/>
    </source>
</evidence>
<keyword evidence="1" id="KW-0472">Membrane</keyword>
<comment type="caution">
    <text evidence="2">The sequence shown here is derived from an EMBL/GenBank/DDBJ whole genome shotgun (WGS) entry which is preliminary data.</text>
</comment>
<sequence>MCNHTGYRAAAHTGVTCKSLFLNPAPAWVYHAVARVVIFFVALSVAGNFLTETGNVTIKDVHQSLSKQVMEEAYSYDQGYIPWNPPPYQHHAPRYNAYQSNGYGDVCYGYEDPSPPHPSSQNASKKFFCHYVRKGKSFGKPKNELTIK</sequence>